<dbReference type="AlphaFoldDB" id="A0AA41WD75"/>
<sequence length="217" mass="24647">MLRLITVAGVIAGLVLVGVLTPVLAGTTSSWALIAAREDRFYNWDNRSQTASGNNVDWPVTMIFRIGSNHTKDSVKNAIGGSSFLTSNMYFRGSDDGINYFWDSDNGRKHGSCGDWYHHIRLYAHPSNKYLYNQEWGRYVLGTTHIDKNECTSPEYGWSETAEEWFAALLRGKDYRVDEDWISLVNTDNRGYVTEHGETRYYLSNGFATVVYISDEP</sequence>
<name>A0AA41WD75_9BACT</name>
<reference evidence="1" key="1">
    <citation type="submission" date="2022-06" db="EMBL/GenBank/DDBJ databases">
        <title>CFH 74404 Thermomicrobiaceae sp.</title>
        <authorList>
            <person name="Ming H."/>
            <person name="Li W.-J."/>
            <person name="Zhao Z."/>
        </authorList>
    </citation>
    <scope>NUCLEOTIDE SEQUENCE</scope>
    <source>
        <strain evidence="1">CFH 74404</strain>
    </source>
</reference>
<gene>
    <name evidence="1" type="ORF">NET02_03395</name>
</gene>
<dbReference type="RefSeq" id="WP_284055964.1">
    <property type="nucleotide sequence ID" value="NZ_JAMSLR010000002.1"/>
</dbReference>
<keyword evidence="2" id="KW-1185">Reference proteome</keyword>
<dbReference type="EMBL" id="JAMSLR010000002">
    <property type="protein sequence ID" value="MCM8748180.1"/>
    <property type="molecule type" value="Genomic_DNA"/>
</dbReference>
<organism evidence="1 2">
    <name type="scientific">Thermalbibacter longus</name>
    <dbReference type="NCBI Taxonomy" id="2951981"/>
    <lineage>
        <taxon>Bacteria</taxon>
        <taxon>Pseudomonadati</taxon>
        <taxon>Thermomicrobiota</taxon>
        <taxon>Thermomicrobia</taxon>
        <taxon>Thermomicrobiales</taxon>
        <taxon>Thermomicrobiaceae</taxon>
        <taxon>Thermalbibacter</taxon>
    </lineage>
</organism>
<accession>A0AA41WD75</accession>
<evidence type="ECO:0000313" key="1">
    <source>
        <dbReference type="EMBL" id="MCM8748180.1"/>
    </source>
</evidence>
<comment type="caution">
    <text evidence="1">The sequence shown here is derived from an EMBL/GenBank/DDBJ whole genome shotgun (WGS) entry which is preliminary data.</text>
</comment>
<protein>
    <submittedName>
        <fullName evidence="1">Uncharacterized protein</fullName>
    </submittedName>
</protein>
<evidence type="ECO:0000313" key="2">
    <source>
        <dbReference type="Proteomes" id="UP001165306"/>
    </source>
</evidence>
<dbReference type="Proteomes" id="UP001165306">
    <property type="component" value="Unassembled WGS sequence"/>
</dbReference>
<proteinExistence type="predicted"/>